<feature type="region of interest" description="Disordered" evidence="1">
    <location>
        <begin position="684"/>
        <end position="713"/>
    </location>
</feature>
<organism evidence="2 3">
    <name type="scientific">Diplogelasinospora grovesii</name>
    <dbReference type="NCBI Taxonomy" id="303347"/>
    <lineage>
        <taxon>Eukaryota</taxon>
        <taxon>Fungi</taxon>
        <taxon>Dikarya</taxon>
        <taxon>Ascomycota</taxon>
        <taxon>Pezizomycotina</taxon>
        <taxon>Sordariomycetes</taxon>
        <taxon>Sordariomycetidae</taxon>
        <taxon>Sordariales</taxon>
        <taxon>Diplogelasinosporaceae</taxon>
        <taxon>Diplogelasinospora</taxon>
    </lineage>
</organism>
<name>A0AAN6NFH9_9PEZI</name>
<sequence>MSTTTFPFGLAGVNDQPTTNAADSHIYEIQSIMDENCMNNSGNVLAIVTFPSGNVANRSCVLRPWTDLQLRMNHEKLMSLGSSKIRDMFSPRCQERFRRRHNMQQNLPPGIDYILDFTPPTEGSELADLTAALWLPRMVKLWFLAGHYQPDDILKDGPGVSIFARRPLAEKAVGAILAMGHDDACKSLDCLTDLTSWQVGDVPGIVDEDPAQGLNHIPEFRKVDDYCRIRHRVAIMRVLRAISGHSLLLNSAVRMWTVAQVAIYLEVPQVVVDPVTQWLMAPPNTKFIEICPEKAFQLALALKIPSVLQAAFRILVSEFAVDYAASTPSPRRAPVTWAQRKRDDYGDFPSDPVDYASRAFVERMLGVLEALRSDDVFTKLFTKQKGQWKKLQYLGGLLRNADLNYAAAYYKLRAALLGLFRLMIDQAFTDIGAQETQKLSFIEAQRKHYIPDKERKPIIELYNRLEPKQRLMTPFFWEKLRSAATDENAYGMQSWEGRRLNLLVGDFNRVVEDALKYEEISIDMESFCQNYHKGWHVGFELTYFHEEMCAAVRDLCGQFISTTKGRVDSSNDSCIPFFLSDHLILNLDEGELNFLPIWADGLDDGSGGVFQEVIPPTDMGPSEPGPAYHTGWTAKTDTEGGRGTQGGDTDTLDGYHSYAPTMVSMTDSVDGLGMEGLEIMSGTAARSLDAQQSTTTEGYGGKGDHKGKGKGKEKVVVVAMTEGMSETDVSEAFTPSDDDVEFYDAMYHHPAGHQAQGRAIEDYVLGSVESSVSGAGETPAGTTTTGPPETDDSDFMLLEGDENDTDDSDDTIGDIDDDDNFFLSDDGNSNRGGG</sequence>
<keyword evidence="3" id="KW-1185">Reference proteome</keyword>
<accession>A0AAN6NFH9</accession>
<proteinExistence type="predicted"/>
<feature type="compositionally biased region" description="Basic and acidic residues" evidence="1">
    <location>
        <begin position="702"/>
        <end position="713"/>
    </location>
</feature>
<feature type="region of interest" description="Disordered" evidence="1">
    <location>
        <begin position="620"/>
        <end position="651"/>
    </location>
</feature>
<evidence type="ECO:0000256" key="1">
    <source>
        <dbReference type="SAM" id="MobiDB-lite"/>
    </source>
</evidence>
<comment type="caution">
    <text evidence="2">The sequence shown here is derived from an EMBL/GenBank/DDBJ whole genome shotgun (WGS) entry which is preliminary data.</text>
</comment>
<feature type="compositionally biased region" description="Acidic residues" evidence="1">
    <location>
        <begin position="789"/>
        <end position="820"/>
    </location>
</feature>
<protein>
    <submittedName>
        <fullName evidence="2">Uncharacterized protein</fullName>
    </submittedName>
</protein>
<evidence type="ECO:0000313" key="3">
    <source>
        <dbReference type="Proteomes" id="UP001303473"/>
    </source>
</evidence>
<reference evidence="3" key="1">
    <citation type="journal article" date="2023" name="Mol. Phylogenet. Evol.">
        <title>Genome-scale phylogeny and comparative genomics of the fungal order Sordariales.</title>
        <authorList>
            <person name="Hensen N."/>
            <person name="Bonometti L."/>
            <person name="Westerberg I."/>
            <person name="Brannstrom I.O."/>
            <person name="Guillou S."/>
            <person name="Cros-Aarteil S."/>
            <person name="Calhoun S."/>
            <person name="Haridas S."/>
            <person name="Kuo A."/>
            <person name="Mondo S."/>
            <person name="Pangilinan J."/>
            <person name="Riley R."/>
            <person name="LaButti K."/>
            <person name="Andreopoulos B."/>
            <person name="Lipzen A."/>
            <person name="Chen C."/>
            <person name="Yan M."/>
            <person name="Daum C."/>
            <person name="Ng V."/>
            <person name="Clum A."/>
            <person name="Steindorff A."/>
            <person name="Ohm R.A."/>
            <person name="Martin F."/>
            <person name="Silar P."/>
            <person name="Natvig D.O."/>
            <person name="Lalanne C."/>
            <person name="Gautier V."/>
            <person name="Ament-Velasquez S.L."/>
            <person name="Kruys A."/>
            <person name="Hutchinson M.I."/>
            <person name="Powell A.J."/>
            <person name="Barry K."/>
            <person name="Miller A.N."/>
            <person name="Grigoriev I.V."/>
            <person name="Debuchy R."/>
            <person name="Gladieux P."/>
            <person name="Hiltunen Thoren M."/>
            <person name="Johannesson H."/>
        </authorList>
    </citation>
    <scope>NUCLEOTIDE SEQUENCE [LARGE SCALE GENOMIC DNA]</scope>
    <source>
        <strain evidence="3">CBS 340.73</strain>
    </source>
</reference>
<dbReference type="EMBL" id="MU853763">
    <property type="protein sequence ID" value="KAK3943843.1"/>
    <property type="molecule type" value="Genomic_DNA"/>
</dbReference>
<evidence type="ECO:0000313" key="2">
    <source>
        <dbReference type="EMBL" id="KAK3943843.1"/>
    </source>
</evidence>
<gene>
    <name evidence="2" type="ORF">QBC46DRAFT_253231</name>
</gene>
<dbReference type="AlphaFoldDB" id="A0AAN6NFH9"/>
<feature type="compositionally biased region" description="Low complexity" evidence="1">
    <location>
        <begin position="770"/>
        <end position="788"/>
    </location>
</feature>
<feature type="region of interest" description="Disordered" evidence="1">
    <location>
        <begin position="770"/>
        <end position="834"/>
    </location>
</feature>
<dbReference type="Proteomes" id="UP001303473">
    <property type="component" value="Unassembled WGS sequence"/>
</dbReference>